<evidence type="ECO:0000313" key="5">
    <source>
        <dbReference type="Proteomes" id="UP001597526"/>
    </source>
</evidence>
<reference evidence="5" key="1">
    <citation type="journal article" date="2019" name="Int. J. Syst. Evol. Microbiol.">
        <title>The Global Catalogue of Microorganisms (GCM) 10K type strain sequencing project: providing services to taxonomists for standard genome sequencing and annotation.</title>
        <authorList>
            <consortium name="The Broad Institute Genomics Platform"/>
            <consortium name="The Broad Institute Genome Sequencing Center for Infectious Disease"/>
            <person name="Wu L."/>
            <person name="Ma J."/>
        </authorList>
    </citation>
    <scope>NUCLEOTIDE SEQUENCE [LARGE SCALE GENOMIC DNA]</scope>
    <source>
        <strain evidence="5">KCTC 52368</strain>
    </source>
</reference>
<evidence type="ECO:0000256" key="1">
    <source>
        <dbReference type="SAM" id="Coils"/>
    </source>
</evidence>
<accession>A0ABW5MRB1</accession>
<dbReference type="Proteomes" id="UP001597526">
    <property type="component" value="Unassembled WGS sequence"/>
</dbReference>
<keyword evidence="3" id="KW-0472">Membrane</keyword>
<evidence type="ECO:0008006" key="6">
    <source>
        <dbReference type="Google" id="ProtNLM"/>
    </source>
</evidence>
<dbReference type="RefSeq" id="WP_377765239.1">
    <property type="nucleotide sequence ID" value="NZ_JBHULB010000006.1"/>
</dbReference>
<feature type="transmembrane region" description="Helical" evidence="3">
    <location>
        <begin position="46"/>
        <end position="66"/>
    </location>
</feature>
<evidence type="ECO:0000256" key="3">
    <source>
        <dbReference type="SAM" id="Phobius"/>
    </source>
</evidence>
<keyword evidence="1" id="KW-0175">Coiled coil</keyword>
<keyword evidence="3" id="KW-1133">Transmembrane helix</keyword>
<organism evidence="4 5">
    <name type="scientific">Croceitalea marina</name>
    <dbReference type="NCBI Taxonomy" id="1775166"/>
    <lineage>
        <taxon>Bacteria</taxon>
        <taxon>Pseudomonadati</taxon>
        <taxon>Bacteroidota</taxon>
        <taxon>Flavobacteriia</taxon>
        <taxon>Flavobacteriales</taxon>
        <taxon>Flavobacteriaceae</taxon>
        <taxon>Croceitalea</taxon>
    </lineage>
</organism>
<name>A0ABW5MRB1_9FLAO</name>
<gene>
    <name evidence="4" type="ORF">ACFSQJ_02390</name>
</gene>
<protein>
    <recommendedName>
        <fullName evidence="6">Anti-sigma factor</fullName>
    </recommendedName>
</protein>
<evidence type="ECO:0000256" key="2">
    <source>
        <dbReference type="SAM" id="MobiDB-lite"/>
    </source>
</evidence>
<feature type="coiled-coil region" evidence="1">
    <location>
        <begin position="126"/>
        <end position="191"/>
    </location>
</feature>
<comment type="caution">
    <text evidence="4">The sequence shown here is derived from an EMBL/GenBank/DDBJ whole genome shotgun (WGS) entry which is preliminary data.</text>
</comment>
<feature type="region of interest" description="Disordered" evidence="2">
    <location>
        <begin position="1"/>
        <end position="22"/>
    </location>
</feature>
<sequence length="192" mass="22312">MAQDLRKLFKEQREKETHQMNKGHEDRFFAKLEEELPEKVRPNSYFWLRIAASLVIFVSVATYFFMNSKKDNDSTETIVNNNNETESSISLGDLSPDLEKIENYYVANINLELANLEVSEENKGVVDGYMEQLAELDAEYKRLNKELNEVGPNDQTIEALIQNLQLRLQLLKKLKEKLNQLKLSKNEQTAII</sequence>
<keyword evidence="3" id="KW-0812">Transmembrane</keyword>
<proteinExistence type="predicted"/>
<keyword evidence="5" id="KW-1185">Reference proteome</keyword>
<dbReference type="EMBL" id="JBHULB010000006">
    <property type="protein sequence ID" value="MFD2585760.1"/>
    <property type="molecule type" value="Genomic_DNA"/>
</dbReference>
<evidence type="ECO:0000313" key="4">
    <source>
        <dbReference type="EMBL" id="MFD2585760.1"/>
    </source>
</evidence>